<proteinExistence type="predicted"/>
<dbReference type="RefSeq" id="WP_189448376.1">
    <property type="nucleotide sequence ID" value="NZ_BMXY01000001.1"/>
</dbReference>
<dbReference type="Gene3D" id="3.40.50.1000">
    <property type="entry name" value="HAD superfamily/HAD-like"/>
    <property type="match status" value="1"/>
</dbReference>
<evidence type="ECO:0000313" key="1">
    <source>
        <dbReference type="EMBL" id="GGZ62120.1"/>
    </source>
</evidence>
<dbReference type="InterPro" id="IPR041492">
    <property type="entry name" value="HAD_2"/>
</dbReference>
<accession>A0ABQ3C1D0</accession>
<organism evidence="1 2">
    <name type="scientific">Cognatilysobacter xinjiangensis</name>
    <dbReference type="NCBI Taxonomy" id="546892"/>
    <lineage>
        <taxon>Bacteria</taxon>
        <taxon>Pseudomonadati</taxon>
        <taxon>Pseudomonadota</taxon>
        <taxon>Gammaproteobacteria</taxon>
        <taxon>Lysobacterales</taxon>
        <taxon>Lysobacteraceae</taxon>
        <taxon>Cognatilysobacter</taxon>
    </lineage>
</organism>
<protein>
    <recommendedName>
        <fullName evidence="3">Haloacid dehalogenase superfamily, subfamily IA, variant 3 with third motif having DD or ED</fullName>
    </recommendedName>
</protein>
<dbReference type="InterPro" id="IPR023214">
    <property type="entry name" value="HAD_sf"/>
</dbReference>
<dbReference type="SUPFAM" id="SSF56784">
    <property type="entry name" value="HAD-like"/>
    <property type="match status" value="1"/>
</dbReference>
<dbReference type="PANTHER" id="PTHR43611">
    <property type="entry name" value="ALPHA-D-GLUCOSE 1-PHOSPHATE PHOSPHATASE"/>
    <property type="match status" value="1"/>
</dbReference>
<name>A0ABQ3C1D0_9GAMM</name>
<reference evidence="2" key="1">
    <citation type="journal article" date="2019" name="Int. J. Syst. Evol. Microbiol.">
        <title>The Global Catalogue of Microorganisms (GCM) 10K type strain sequencing project: providing services to taxonomists for standard genome sequencing and annotation.</title>
        <authorList>
            <consortium name="The Broad Institute Genomics Platform"/>
            <consortium name="The Broad Institute Genome Sequencing Center for Infectious Disease"/>
            <person name="Wu L."/>
            <person name="Ma J."/>
        </authorList>
    </citation>
    <scope>NUCLEOTIDE SEQUENCE [LARGE SCALE GENOMIC DNA]</scope>
    <source>
        <strain evidence="2">KCTC 22558</strain>
    </source>
</reference>
<dbReference type="InterPro" id="IPR036412">
    <property type="entry name" value="HAD-like_sf"/>
</dbReference>
<sequence length="142" mass="15380">MDEAMIALARRLRPHCRLAIVTDNKADRIAHLARLHSLAELFDVVAVSAECGSDKSSAPIFEQVLRRLEVPANAAVFIDNSARHLVAPASMGIHTILFDDTARDLAALAAQLHDRFALPATDQSCERFTGAAGPAKSAIRQR</sequence>
<comment type="caution">
    <text evidence="1">The sequence shown here is derived from an EMBL/GenBank/DDBJ whole genome shotgun (WGS) entry which is preliminary data.</text>
</comment>
<evidence type="ECO:0008006" key="3">
    <source>
        <dbReference type="Google" id="ProtNLM"/>
    </source>
</evidence>
<dbReference type="Proteomes" id="UP000643403">
    <property type="component" value="Unassembled WGS sequence"/>
</dbReference>
<evidence type="ECO:0000313" key="2">
    <source>
        <dbReference type="Proteomes" id="UP000643403"/>
    </source>
</evidence>
<keyword evidence="2" id="KW-1185">Reference proteome</keyword>
<dbReference type="PANTHER" id="PTHR43611:SF3">
    <property type="entry name" value="FLAVIN MONONUCLEOTIDE HYDROLASE 1, CHLOROPLATIC"/>
    <property type="match status" value="1"/>
</dbReference>
<gene>
    <name evidence="1" type="ORF">GCM10008101_15320</name>
</gene>
<dbReference type="EMBL" id="BMXY01000001">
    <property type="protein sequence ID" value="GGZ62120.1"/>
    <property type="molecule type" value="Genomic_DNA"/>
</dbReference>
<dbReference type="Pfam" id="PF13419">
    <property type="entry name" value="HAD_2"/>
    <property type="match status" value="1"/>
</dbReference>